<reference evidence="2 3" key="1">
    <citation type="submission" date="2023-02" db="EMBL/GenBank/DDBJ databases">
        <title>A bacterium isolated from plastisphere.</title>
        <authorList>
            <person name="Sun Y."/>
        </authorList>
    </citation>
    <scope>NUCLEOTIDE SEQUENCE [LARGE SCALE GENOMIC DNA]</scope>
    <source>
        <strain evidence="3">a-1</strain>
    </source>
</reference>
<evidence type="ECO:0000313" key="2">
    <source>
        <dbReference type="EMBL" id="WDH76463.1"/>
    </source>
</evidence>
<proteinExistence type="predicted"/>
<organism evidence="2 3">
    <name type="scientific">Exiguobacterium marinum</name>
    <dbReference type="NCBI Taxonomy" id="273528"/>
    <lineage>
        <taxon>Bacteria</taxon>
        <taxon>Bacillati</taxon>
        <taxon>Bacillota</taxon>
        <taxon>Bacilli</taxon>
        <taxon>Bacillales</taxon>
        <taxon>Bacillales Family XII. Incertae Sedis</taxon>
        <taxon>Exiguobacterium</taxon>
    </lineage>
</organism>
<feature type="signal peptide" evidence="1">
    <location>
        <begin position="1"/>
        <end position="30"/>
    </location>
</feature>
<keyword evidence="1" id="KW-0732">Signal</keyword>
<feature type="chain" id="PRO_5047430705" description="Secreted protein" evidence="1">
    <location>
        <begin position="31"/>
        <end position="190"/>
    </location>
</feature>
<name>A0ABY7X008_9BACL</name>
<dbReference type="Proteomes" id="UP001213680">
    <property type="component" value="Chromosome"/>
</dbReference>
<dbReference type="RefSeq" id="WP_274357166.1">
    <property type="nucleotide sequence ID" value="NZ_CP118099.1"/>
</dbReference>
<accession>A0ABY7X008</accession>
<gene>
    <name evidence="2" type="ORF">PTI97_02775</name>
</gene>
<evidence type="ECO:0008006" key="4">
    <source>
        <dbReference type="Google" id="ProtNLM"/>
    </source>
</evidence>
<sequence>MSIKSKIVSVMMAMVLVLSASLIPVGSANAADGLNEQDLQLIEILTAIENMPDEVIMQGEEAIKTYLENEVSFPLGLDEGQGLSDVRMASIGSIAGCVGAVGTAIVVNFTPAKILKIKSALKSVGGATKFVKAIKPYYKMSREDKLSKTASLKQAVRLAAKDAGPDAREALLDLFGVSSVIGSCSAAFGK</sequence>
<protein>
    <recommendedName>
        <fullName evidence="4">Secreted protein</fullName>
    </recommendedName>
</protein>
<dbReference type="EMBL" id="CP118099">
    <property type="protein sequence ID" value="WDH76463.1"/>
    <property type="molecule type" value="Genomic_DNA"/>
</dbReference>
<evidence type="ECO:0000313" key="3">
    <source>
        <dbReference type="Proteomes" id="UP001213680"/>
    </source>
</evidence>
<evidence type="ECO:0000256" key="1">
    <source>
        <dbReference type="SAM" id="SignalP"/>
    </source>
</evidence>
<keyword evidence="3" id="KW-1185">Reference proteome</keyword>